<evidence type="ECO:0000256" key="6">
    <source>
        <dbReference type="ARBA" id="ARBA00023136"/>
    </source>
</evidence>
<dbReference type="RefSeq" id="WP_318797583.1">
    <property type="nucleotide sequence ID" value="NZ_JARUJP010000006.1"/>
</dbReference>
<feature type="transmembrane region" description="Helical" evidence="7">
    <location>
        <begin position="58"/>
        <end position="79"/>
    </location>
</feature>
<dbReference type="Pfam" id="PF00528">
    <property type="entry name" value="BPD_transp_1"/>
    <property type="match status" value="1"/>
</dbReference>
<reference evidence="9 10" key="1">
    <citation type="submission" date="2023-04" db="EMBL/GenBank/DDBJ databases">
        <title>Clostridium tannerae sp. nov., isolated from the fecal material of an alpaca.</title>
        <authorList>
            <person name="Miller S."/>
            <person name="Hendry M."/>
            <person name="King J."/>
            <person name="Sankaranarayanan K."/>
            <person name="Lawson P.A."/>
        </authorList>
    </citation>
    <scope>NUCLEOTIDE SEQUENCE [LARGE SCALE GENOMIC DNA]</scope>
    <source>
        <strain evidence="9 10">A1-XYC3</strain>
    </source>
</reference>
<feature type="transmembrane region" description="Helical" evidence="7">
    <location>
        <begin position="215"/>
        <end position="235"/>
    </location>
</feature>
<evidence type="ECO:0000313" key="9">
    <source>
        <dbReference type="EMBL" id="MDW8800928.1"/>
    </source>
</evidence>
<dbReference type="PROSITE" id="PS50928">
    <property type="entry name" value="ABC_TM1"/>
    <property type="match status" value="1"/>
</dbReference>
<comment type="similarity">
    <text evidence="7">Belongs to the binding-protein-dependent transport system permease family.</text>
</comment>
<feature type="transmembrane region" description="Helical" evidence="7">
    <location>
        <begin position="99"/>
        <end position="114"/>
    </location>
</feature>
<dbReference type="InterPro" id="IPR035906">
    <property type="entry name" value="MetI-like_sf"/>
</dbReference>
<keyword evidence="3" id="KW-1003">Cell membrane</keyword>
<keyword evidence="5 7" id="KW-1133">Transmembrane helix</keyword>
<keyword evidence="2 7" id="KW-0813">Transport</keyword>
<feature type="transmembrane region" description="Helical" evidence="7">
    <location>
        <begin position="7"/>
        <end position="26"/>
    </location>
</feature>
<evidence type="ECO:0000259" key="8">
    <source>
        <dbReference type="PROSITE" id="PS50928"/>
    </source>
</evidence>
<dbReference type="SUPFAM" id="SSF161098">
    <property type="entry name" value="MetI-like"/>
    <property type="match status" value="1"/>
</dbReference>
<evidence type="ECO:0000256" key="5">
    <source>
        <dbReference type="ARBA" id="ARBA00022989"/>
    </source>
</evidence>
<proteinExistence type="inferred from homology"/>
<dbReference type="EMBL" id="JARUJP010000006">
    <property type="protein sequence ID" value="MDW8800928.1"/>
    <property type="molecule type" value="Genomic_DNA"/>
</dbReference>
<evidence type="ECO:0000256" key="7">
    <source>
        <dbReference type="RuleBase" id="RU363032"/>
    </source>
</evidence>
<name>A0ABU4JS30_9CLOT</name>
<evidence type="ECO:0000313" key="10">
    <source>
        <dbReference type="Proteomes" id="UP001281656"/>
    </source>
</evidence>
<sequence length="263" mass="29702">MKTIRGMIIPIFILIIWWTGSVLHIFNDYIIPKPLAVASTAYELLKSGILLKHLMVSFYRVFLGFIITFAIAFPFAIFVGMNKKTMDYLEPFLEFNRHIPPMAVIPMLILWFGIGETSKLAVIFLATFFPVFSSTLTGITNYDRKLLEVGEVFNFSSRDKFFKIIFPQAVPYILTGIQLGLGYSWRALMGAELIAASSGIGYMIMDAEQLSRPDIIIVGIFSIGILGYAVDYICLKLTNKLVIYHGKEVEYGGTDNKESIQEF</sequence>
<keyword evidence="10" id="KW-1185">Reference proteome</keyword>
<keyword evidence="4 7" id="KW-0812">Transmembrane</keyword>
<dbReference type="PANTHER" id="PTHR30151:SF38">
    <property type="entry name" value="ALIPHATIC SULFONATES TRANSPORT PERMEASE PROTEIN SSUC-RELATED"/>
    <property type="match status" value="1"/>
</dbReference>
<gene>
    <name evidence="9" type="ORF">P8V03_07150</name>
</gene>
<dbReference type="Gene3D" id="1.10.3720.10">
    <property type="entry name" value="MetI-like"/>
    <property type="match status" value="1"/>
</dbReference>
<evidence type="ECO:0000256" key="4">
    <source>
        <dbReference type="ARBA" id="ARBA00022692"/>
    </source>
</evidence>
<keyword evidence="6 7" id="KW-0472">Membrane</keyword>
<dbReference type="InterPro" id="IPR000515">
    <property type="entry name" value="MetI-like"/>
</dbReference>
<feature type="transmembrane region" description="Helical" evidence="7">
    <location>
        <begin position="120"/>
        <end position="140"/>
    </location>
</feature>
<accession>A0ABU4JS30</accession>
<evidence type="ECO:0000256" key="1">
    <source>
        <dbReference type="ARBA" id="ARBA00004651"/>
    </source>
</evidence>
<feature type="domain" description="ABC transmembrane type-1" evidence="8">
    <location>
        <begin position="54"/>
        <end position="234"/>
    </location>
</feature>
<feature type="transmembrane region" description="Helical" evidence="7">
    <location>
        <begin position="161"/>
        <end position="181"/>
    </location>
</feature>
<organism evidence="9 10">
    <name type="scientific">Clostridium tanneri</name>
    <dbReference type="NCBI Taxonomy" id="3037988"/>
    <lineage>
        <taxon>Bacteria</taxon>
        <taxon>Bacillati</taxon>
        <taxon>Bacillota</taxon>
        <taxon>Clostridia</taxon>
        <taxon>Eubacteriales</taxon>
        <taxon>Clostridiaceae</taxon>
        <taxon>Clostridium</taxon>
    </lineage>
</organism>
<dbReference type="PANTHER" id="PTHR30151">
    <property type="entry name" value="ALKANE SULFONATE ABC TRANSPORTER-RELATED, MEMBRANE SUBUNIT"/>
    <property type="match status" value="1"/>
</dbReference>
<comment type="caution">
    <text evidence="9">The sequence shown here is derived from an EMBL/GenBank/DDBJ whole genome shotgun (WGS) entry which is preliminary data.</text>
</comment>
<evidence type="ECO:0000256" key="2">
    <source>
        <dbReference type="ARBA" id="ARBA00022448"/>
    </source>
</evidence>
<dbReference type="Proteomes" id="UP001281656">
    <property type="component" value="Unassembled WGS sequence"/>
</dbReference>
<protein>
    <submittedName>
        <fullName evidence="9">ABC transporter permease</fullName>
    </submittedName>
</protein>
<dbReference type="CDD" id="cd06261">
    <property type="entry name" value="TM_PBP2"/>
    <property type="match status" value="1"/>
</dbReference>
<comment type="subcellular location">
    <subcellularLocation>
        <location evidence="1 7">Cell membrane</location>
        <topology evidence="1 7">Multi-pass membrane protein</topology>
    </subcellularLocation>
</comment>
<evidence type="ECO:0000256" key="3">
    <source>
        <dbReference type="ARBA" id="ARBA00022475"/>
    </source>
</evidence>